<evidence type="ECO:0000259" key="6">
    <source>
        <dbReference type="Pfam" id="PF01061"/>
    </source>
</evidence>
<feature type="domain" description="ABC-2 type transporter transmembrane" evidence="6">
    <location>
        <begin position="8"/>
        <end position="192"/>
    </location>
</feature>
<dbReference type="Pfam" id="PF01061">
    <property type="entry name" value="ABC2_membrane"/>
    <property type="match status" value="1"/>
</dbReference>
<dbReference type="RefSeq" id="WP_238721442.1">
    <property type="nucleotide sequence ID" value="NZ_JAHQCW010000012.1"/>
</dbReference>
<comment type="subcellular location">
    <subcellularLocation>
        <location evidence="1">Membrane</location>
        <topology evidence="1">Multi-pass membrane protein</topology>
    </subcellularLocation>
</comment>
<feature type="transmembrane region" description="Helical" evidence="5">
    <location>
        <begin position="97"/>
        <end position="118"/>
    </location>
</feature>
<evidence type="ECO:0000313" key="7">
    <source>
        <dbReference type="EMBL" id="MBU9736706.1"/>
    </source>
</evidence>
<keyword evidence="3 5" id="KW-1133">Transmembrane helix</keyword>
<dbReference type="AlphaFoldDB" id="A0A949JYW5"/>
<evidence type="ECO:0000256" key="5">
    <source>
        <dbReference type="SAM" id="Phobius"/>
    </source>
</evidence>
<keyword evidence="8" id="KW-1185">Reference proteome</keyword>
<reference evidence="7" key="1">
    <citation type="submission" date="2021-06" db="EMBL/GenBank/DDBJ databases">
        <title>Description of novel taxa of the family Lachnospiraceae.</title>
        <authorList>
            <person name="Chaplin A.V."/>
            <person name="Sokolova S.R."/>
            <person name="Pikina A.P."/>
            <person name="Korzhanova M."/>
            <person name="Belova V."/>
            <person name="Korostin D."/>
            <person name="Efimov B.A."/>
        </authorList>
    </citation>
    <scope>NUCLEOTIDE SEQUENCE</scope>
    <source>
        <strain evidence="7">ASD5720</strain>
    </source>
</reference>
<gene>
    <name evidence="7" type="ORF">KTH89_09160</name>
</gene>
<name>A0A949JYW5_9FIRM</name>
<evidence type="ECO:0000256" key="1">
    <source>
        <dbReference type="ARBA" id="ARBA00004141"/>
    </source>
</evidence>
<evidence type="ECO:0000256" key="4">
    <source>
        <dbReference type="ARBA" id="ARBA00023136"/>
    </source>
</evidence>
<evidence type="ECO:0000313" key="8">
    <source>
        <dbReference type="Proteomes" id="UP000712157"/>
    </source>
</evidence>
<feature type="transmembrane region" description="Helical" evidence="5">
    <location>
        <begin position="130"/>
        <end position="151"/>
    </location>
</feature>
<protein>
    <submittedName>
        <fullName evidence="7">ABC transporter permease</fullName>
    </submittedName>
</protein>
<evidence type="ECO:0000256" key="3">
    <source>
        <dbReference type="ARBA" id="ARBA00022989"/>
    </source>
</evidence>
<dbReference type="EMBL" id="JAHQCW010000012">
    <property type="protein sequence ID" value="MBU9736706.1"/>
    <property type="molecule type" value="Genomic_DNA"/>
</dbReference>
<organism evidence="7 8">
    <name type="scientific">Diplocloster agilis</name>
    <dbReference type="NCBI Taxonomy" id="2850323"/>
    <lineage>
        <taxon>Bacteria</taxon>
        <taxon>Bacillati</taxon>
        <taxon>Bacillota</taxon>
        <taxon>Clostridia</taxon>
        <taxon>Lachnospirales</taxon>
        <taxon>Lachnospiraceae</taxon>
        <taxon>Diplocloster</taxon>
    </lineage>
</organism>
<feature type="transmembrane region" description="Helical" evidence="5">
    <location>
        <begin position="163"/>
        <end position="185"/>
    </location>
</feature>
<proteinExistence type="predicted"/>
<keyword evidence="4 5" id="KW-0472">Membrane</keyword>
<evidence type="ECO:0000256" key="2">
    <source>
        <dbReference type="ARBA" id="ARBA00022692"/>
    </source>
</evidence>
<dbReference type="GO" id="GO:0140359">
    <property type="term" value="F:ABC-type transporter activity"/>
    <property type="evidence" value="ECO:0007669"/>
    <property type="project" value="InterPro"/>
</dbReference>
<feature type="transmembrane region" description="Helical" evidence="5">
    <location>
        <begin position="53"/>
        <end position="76"/>
    </location>
</feature>
<keyword evidence="2 5" id="KW-0812">Transmembrane</keyword>
<dbReference type="GO" id="GO:0016020">
    <property type="term" value="C:membrane"/>
    <property type="evidence" value="ECO:0007669"/>
    <property type="project" value="UniProtKB-SubCell"/>
</dbReference>
<dbReference type="InterPro" id="IPR013525">
    <property type="entry name" value="ABC2_TM"/>
</dbReference>
<feature type="transmembrane region" description="Helical" evidence="5">
    <location>
        <begin position="212"/>
        <end position="233"/>
    </location>
</feature>
<feature type="transmembrane region" description="Helical" evidence="5">
    <location>
        <begin position="20"/>
        <end position="41"/>
    </location>
</feature>
<dbReference type="Proteomes" id="UP000712157">
    <property type="component" value="Unassembled WGS sequence"/>
</dbReference>
<comment type="caution">
    <text evidence="7">The sequence shown here is derived from an EMBL/GenBank/DDBJ whole genome shotgun (WGS) entry which is preliminary data.</text>
</comment>
<accession>A0A949JYW5</accession>
<sequence length="240" mass="26593">MNISLRKWKALFKKDLSDYLKNPAMFISNLIPLMFVVLYNILPLDVGGDKSLFILTVGMLLNSCMCAILVPSTSIAEEKEKFTLRTLILSNVSAAEFFLSKISTGIVITMVGNLLVFLLTKTALANLPAYLLFTLLGTICLVMVSAVIGAVCRDQMSTSILQVPIMLLLLIPSMFSGAVKLFRYISYLSPIDASLHLYYNTVNGELFTGKSALRFCIIVVWIVGASLLFSFIYKKRGFDN</sequence>